<feature type="region of interest" description="Disordered" evidence="2">
    <location>
        <begin position="89"/>
        <end position="108"/>
    </location>
</feature>
<reference evidence="3" key="1">
    <citation type="submission" date="2020-07" db="EMBL/GenBank/DDBJ databases">
        <title>Genome sequence and genetic diversity analysis of an under-domesticated orphan crop, white fonio (Digitaria exilis).</title>
        <authorList>
            <person name="Bennetzen J.L."/>
            <person name="Chen S."/>
            <person name="Ma X."/>
            <person name="Wang X."/>
            <person name="Yssel A.E.J."/>
            <person name="Chaluvadi S.R."/>
            <person name="Johnson M."/>
            <person name="Gangashetty P."/>
            <person name="Hamidou F."/>
            <person name="Sanogo M.D."/>
            <person name="Zwaenepoel A."/>
            <person name="Wallace J."/>
            <person name="Van De Peer Y."/>
            <person name="Van Deynze A."/>
        </authorList>
    </citation>
    <scope>NUCLEOTIDE SEQUENCE</scope>
    <source>
        <tissue evidence="3">Leaves</tissue>
    </source>
</reference>
<dbReference type="PANTHER" id="PTHR31374">
    <property type="entry name" value="AUXIN-INDUCED PROTEIN-LIKE-RELATED"/>
    <property type="match status" value="1"/>
</dbReference>
<dbReference type="AlphaFoldDB" id="A0A835EBR6"/>
<evidence type="ECO:0000313" key="3">
    <source>
        <dbReference type="EMBL" id="KAF8685994.1"/>
    </source>
</evidence>
<dbReference type="GO" id="GO:0009733">
    <property type="term" value="P:response to auxin"/>
    <property type="evidence" value="ECO:0007669"/>
    <property type="project" value="InterPro"/>
</dbReference>
<dbReference type="Pfam" id="PF02519">
    <property type="entry name" value="Auxin_inducible"/>
    <property type="match status" value="1"/>
</dbReference>
<evidence type="ECO:0000256" key="2">
    <source>
        <dbReference type="SAM" id="MobiDB-lite"/>
    </source>
</evidence>
<sequence>MCSCHLVVGQLLDADNPTPPPTAGKPARAPNEPGSHDILPRSLINPWVEKDRSRQVYEGQARSIVRVLNRAISIWFSDSDRGVIKKIISPRSDGGGGGRRRSRGDLVLGSSNPMMAVKGYFRAPRRNHHQQQQAAAALRGDELIYGEESPSAALLAADEVPAVPKGYFAVYVGEEARRFVVPTSYLRQPSFRDLMERAAEEFGFPQATGGIRIPCRGEDFEATVAALEAAAATPARRRRRHSRIGMAAAKLPKAMSL</sequence>
<dbReference type="PANTHER" id="PTHR31374:SF139">
    <property type="entry name" value="OS02G0143300 PROTEIN"/>
    <property type="match status" value="1"/>
</dbReference>
<protein>
    <submittedName>
        <fullName evidence="3">Uncharacterized protein</fullName>
    </submittedName>
</protein>
<name>A0A835EBR6_9POAL</name>
<evidence type="ECO:0000256" key="1">
    <source>
        <dbReference type="ARBA" id="ARBA00006974"/>
    </source>
</evidence>
<dbReference type="OrthoDB" id="1897212at2759"/>
<keyword evidence="4" id="KW-1185">Reference proteome</keyword>
<dbReference type="Proteomes" id="UP000636709">
    <property type="component" value="Unassembled WGS sequence"/>
</dbReference>
<dbReference type="InterPro" id="IPR003676">
    <property type="entry name" value="SAUR_fam"/>
</dbReference>
<comment type="similarity">
    <text evidence="1">Belongs to the ARG7 family.</text>
</comment>
<comment type="caution">
    <text evidence="3">The sequence shown here is derived from an EMBL/GenBank/DDBJ whole genome shotgun (WGS) entry which is preliminary data.</text>
</comment>
<accession>A0A835EBR6</accession>
<gene>
    <name evidence="3" type="ORF">HU200_043922</name>
</gene>
<dbReference type="EMBL" id="JACEFO010002082">
    <property type="protein sequence ID" value="KAF8685994.1"/>
    <property type="molecule type" value="Genomic_DNA"/>
</dbReference>
<feature type="region of interest" description="Disordered" evidence="2">
    <location>
        <begin position="13"/>
        <end position="40"/>
    </location>
</feature>
<proteinExistence type="inferred from homology"/>
<evidence type="ECO:0000313" key="4">
    <source>
        <dbReference type="Proteomes" id="UP000636709"/>
    </source>
</evidence>
<organism evidence="3 4">
    <name type="scientific">Digitaria exilis</name>
    <dbReference type="NCBI Taxonomy" id="1010633"/>
    <lineage>
        <taxon>Eukaryota</taxon>
        <taxon>Viridiplantae</taxon>
        <taxon>Streptophyta</taxon>
        <taxon>Embryophyta</taxon>
        <taxon>Tracheophyta</taxon>
        <taxon>Spermatophyta</taxon>
        <taxon>Magnoliopsida</taxon>
        <taxon>Liliopsida</taxon>
        <taxon>Poales</taxon>
        <taxon>Poaceae</taxon>
        <taxon>PACMAD clade</taxon>
        <taxon>Panicoideae</taxon>
        <taxon>Panicodae</taxon>
        <taxon>Paniceae</taxon>
        <taxon>Anthephorinae</taxon>
        <taxon>Digitaria</taxon>
    </lineage>
</organism>